<dbReference type="EMBL" id="KN832995">
    <property type="protein sequence ID" value="KIM82290.1"/>
    <property type="molecule type" value="Genomic_DNA"/>
</dbReference>
<organism evidence="1 2">
    <name type="scientific">Piloderma croceum (strain F 1598)</name>
    <dbReference type="NCBI Taxonomy" id="765440"/>
    <lineage>
        <taxon>Eukaryota</taxon>
        <taxon>Fungi</taxon>
        <taxon>Dikarya</taxon>
        <taxon>Basidiomycota</taxon>
        <taxon>Agaricomycotina</taxon>
        <taxon>Agaricomycetes</taxon>
        <taxon>Agaricomycetidae</taxon>
        <taxon>Atheliales</taxon>
        <taxon>Atheliaceae</taxon>
        <taxon>Piloderma</taxon>
    </lineage>
</organism>
<dbReference type="Proteomes" id="UP000054166">
    <property type="component" value="Unassembled WGS sequence"/>
</dbReference>
<protein>
    <submittedName>
        <fullName evidence="1">Uncharacterized protein</fullName>
    </submittedName>
</protein>
<sequence>MKYWLKVVVIIGDKPERNRSNSNEFNSGAQIARLRLTNSRILPVLQGPGRIKGFFAKFPMKDSSAIMTRWSHRALCCTIYNIIGV</sequence>
<gene>
    <name evidence="1" type="ORF">PILCRDRAFT_474944</name>
</gene>
<name>A0A0C3FCG0_PILCF</name>
<dbReference type="HOGENOM" id="CLU_2513441_0_0_1"/>
<dbReference type="InParanoid" id="A0A0C3FCG0"/>
<evidence type="ECO:0000313" key="2">
    <source>
        <dbReference type="Proteomes" id="UP000054166"/>
    </source>
</evidence>
<proteinExistence type="predicted"/>
<dbReference type="AlphaFoldDB" id="A0A0C3FCG0"/>
<reference evidence="1 2" key="1">
    <citation type="submission" date="2014-04" db="EMBL/GenBank/DDBJ databases">
        <authorList>
            <consortium name="DOE Joint Genome Institute"/>
            <person name="Kuo A."/>
            <person name="Tarkka M."/>
            <person name="Buscot F."/>
            <person name="Kohler A."/>
            <person name="Nagy L.G."/>
            <person name="Floudas D."/>
            <person name="Copeland A."/>
            <person name="Barry K.W."/>
            <person name="Cichocki N."/>
            <person name="Veneault-Fourrey C."/>
            <person name="LaButti K."/>
            <person name="Lindquist E.A."/>
            <person name="Lipzen A."/>
            <person name="Lundell T."/>
            <person name="Morin E."/>
            <person name="Murat C."/>
            <person name="Sun H."/>
            <person name="Tunlid A."/>
            <person name="Henrissat B."/>
            <person name="Grigoriev I.V."/>
            <person name="Hibbett D.S."/>
            <person name="Martin F."/>
            <person name="Nordberg H.P."/>
            <person name="Cantor M.N."/>
            <person name="Hua S.X."/>
        </authorList>
    </citation>
    <scope>NUCLEOTIDE SEQUENCE [LARGE SCALE GENOMIC DNA]</scope>
    <source>
        <strain evidence="1 2">F 1598</strain>
    </source>
</reference>
<accession>A0A0C3FCG0</accession>
<reference evidence="2" key="2">
    <citation type="submission" date="2015-01" db="EMBL/GenBank/DDBJ databases">
        <title>Evolutionary Origins and Diversification of the Mycorrhizal Mutualists.</title>
        <authorList>
            <consortium name="DOE Joint Genome Institute"/>
            <consortium name="Mycorrhizal Genomics Consortium"/>
            <person name="Kohler A."/>
            <person name="Kuo A."/>
            <person name="Nagy L.G."/>
            <person name="Floudas D."/>
            <person name="Copeland A."/>
            <person name="Barry K.W."/>
            <person name="Cichocki N."/>
            <person name="Veneault-Fourrey C."/>
            <person name="LaButti K."/>
            <person name="Lindquist E.A."/>
            <person name="Lipzen A."/>
            <person name="Lundell T."/>
            <person name="Morin E."/>
            <person name="Murat C."/>
            <person name="Riley R."/>
            <person name="Ohm R."/>
            <person name="Sun H."/>
            <person name="Tunlid A."/>
            <person name="Henrissat B."/>
            <person name="Grigoriev I.V."/>
            <person name="Hibbett D.S."/>
            <person name="Martin F."/>
        </authorList>
    </citation>
    <scope>NUCLEOTIDE SEQUENCE [LARGE SCALE GENOMIC DNA]</scope>
    <source>
        <strain evidence="2">F 1598</strain>
    </source>
</reference>
<keyword evidence="2" id="KW-1185">Reference proteome</keyword>
<evidence type="ECO:0000313" key="1">
    <source>
        <dbReference type="EMBL" id="KIM82290.1"/>
    </source>
</evidence>